<dbReference type="InterPro" id="IPR001969">
    <property type="entry name" value="Aspartic_peptidase_AS"/>
</dbReference>
<feature type="signal peptide" evidence="1">
    <location>
        <begin position="1"/>
        <end position="25"/>
    </location>
</feature>
<keyword evidence="3" id="KW-1185">Reference proteome</keyword>
<accession>A0A2S9XM96</accession>
<evidence type="ECO:0000313" key="3">
    <source>
        <dbReference type="Proteomes" id="UP000237968"/>
    </source>
</evidence>
<evidence type="ECO:0000256" key="1">
    <source>
        <dbReference type="SAM" id="SignalP"/>
    </source>
</evidence>
<comment type="caution">
    <text evidence="2">The sequence shown here is derived from an EMBL/GenBank/DDBJ whole genome shotgun (WGS) entry which is preliminary data.</text>
</comment>
<dbReference type="GO" id="GO:0006508">
    <property type="term" value="P:proteolysis"/>
    <property type="evidence" value="ECO:0007669"/>
    <property type="project" value="InterPro"/>
</dbReference>
<gene>
    <name evidence="2" type="ORF">ENSA5_42540</name>
</gene>
<dbReference type="GO" id="GO:0004190">
    <property type="term" value="F:aspartic-type endopeptidase activity"/>
    <property type="evidence" value="ECO:0007669"/>
    <property type="project" value="InterPro"/>
</dbReference>
<dbReference type="EMBL" id="PVNK01000184">
    <property type="protein sequence ID" value="PRP93850.1"/>
    <property type="molecule type" value="Genomic_DNA"/>
</dbReference>
<protein>
    <recommendedName>
        <fullName evidence="4">Lipoprotein</fullName>
    </recommendedName>
</protein>
<organism evidence="2 3">
    <name type="scientific">Enhygromyxa salina</name>
    <dbReference type="NCBI Taxonomy" id="215803"/>
    <lineage>
        <taxon>Bacteria</taxon>
        <taxon>Pseudomonadati</taxon>
        <taxon>Myxococcota</taxon>
        <taxon>Polyangia</taxon>
        <taxon>Nannocystales</taxon>
        <taxon>Nannocystaceae</taxon>
        <taxon>Enhygromyxa</taxon>
    </lineage>
</organism>
<dbReference type="PROSITE" id="PS51257">
    <property type="entry name" value="PROKAR_LIPOPROTEIN"/>
    <property type="match status" value="1"/>
</dbReference>
<name>A0A2S9XM96_9BACT</name>
<dbReference type="RefSeq" id="WP_106393531.1">
    <property type="nucleotide sequence ID" value="NZ_PVNK01000184.1"/>
</dbReference>
<evidence type="ECO:0000313" key="2">
    <source>
        <dbReference type="EMBL" id="PRP93850.1"/>
    </source>
</evidence>
<dbReference type="PROSITE" id="PS00141">
    <property type="entry name" value="ASP_PROTEASE"/>
    <property type="match status" value="1"/>
</dbReference>
<proteinExistence type="predicted"/>
<feature type="chain" id="PRO_5015724400" description="Lipoprotein" evidence="1">
    <location>
        <begin position="26"/>
        <end position="588"/>
    </location>
</feature>
<keyword evidence="1" id="KW-0732">Signal</keyword>
<reference evidence="2 3" key="1">
    <citation type="submission" date="2018-03" db="EMBL/GenBank/DDBJ databases">
        <title>Draft Genome Sequences of the Obligatory Marine Myxobacteria Enhygromyxa salina SWB005.</title>
        <authorList>
            <person name="Poehlein A."/>
            <person name="Moghaddam J.A."/>
            <person name="Harms H."/>
            <person name="Alanjari M."/>
            <person name="Koenig G.M."/>
            <person name="Daniel R."/>
            <person name="Schaeberle T.F."/>
        </authorList>
    </citation>
    <scope>NUCLEOTIDE SEQUENCE [LARGE SCALE GENOMIC DNA]</scope>
    <source>
        <strain evidence="2 3">SWB005</strain>
    </source>
</reference>
<dbReference type="OrthoDB" id="5485090at2"/>
<evidence type="ECO:0008006" key="4">
    <source>
        <dbReference type="Google" id="ProtNLM"/>
    </source>
</evidence>
<dbReference type="Proteomes" id="UP000237968">
    <property type="component" value="Unassembled WGS sequence"/>
</dbReference>
<sequence>MTSALRPRTALVLFGSGLGAVLAVAGGCSDSTVVGEGQFSRAIELASDPAAPLPRLAWLPGSCPGPVGGCESFCDGPPDSCPASACLPFLIDSGTPLSILPSSDGTLSFGQDCVELRAAGGLLDAPEDPDILSGTTASFRLYNAPMVHAPGTEVDGWDWSAGDELTPVGVGGVIGGNILRDFSVELRHLVGEPPTLAFFSEYPGTETVLGDQGRAYVRLQYPGRLLGRLLNDRCELGPGLDCRLSDFNLNQDNQDLLFESTRALVDACVAPPPCTVSWINDACQQTTGGLNPTGCSDDMGESATLVVATGAPGVVLFEDSAGRLLGPLDQLPSCAAILPESDVPACFESDAGQLVLPGWPALDGLRRLRIRSLGLLEGLDQPSGDSPCTRLRDRRKGLERQCDLFHDEGRPYRPAAVPEASVGASVVVIGEVALGDEQTGPDTSAWLPTLIVPETAAPVIALRREVVPEGAQPDGLVGGALLSNTETVLDFTESVESPGVRVRCLDPGPRCLAAPTCESESPGAEGNTPGRTSCCFGLPSELIARVALEGEDKQAPRVEDACCSALPRAALIDLQSPGLDLCTGVDLP</sequence>
<dbReference type="AlphaFoldDB" id="A0A2S9XM96"/>